<evidence type="ECO:0000313" key="2">
    <source>
        <dbReference type="Proteomes" id="UP000195326"/>
    </source>
</evidence>
<reference evidence="2" key="1">
    <citation type="submission" date="2017-04" db="EMBL/GenBank/DDBJ databases">
        <title>Function of individual gut microbiota members based on whole genome sequencing of pure cultures obtained from chicken caecum.</title>
        <authorList>
            <person name="Medvecky M."/>
            <person name="Cejkova D."/>
            <person name="Polansky O."/>
            <person name="Karasova D."/>
            <person name="Kubasova T."/>
            <person name="Cizek A."/>
            <person name="Rychlik I."/>
        </authorList>
    </citation>
    <scope>NUCLEOTIDE SEQUENCE [LARGE SCALE GENOMIC DNA]</scope>
    <source>
        <strain evidence="2">An179</strain>
    </source>
</reference>
<proteinExistence type="predicted"/>
<dbReference type="Gene3D" id="1.10.1070.20">
    <property type="match status" value="1"/>
</dbReference>
<dbReference type="STRING" id="501571.GCA_900143195_02443"/>
<accession>A0A1Y4LSX7</accession>
<name>A0A1Y4LSX7_9FIRM</name>
<evidence type="ECO:0000313" key="1">
    <source>
        <dbReference type="EMBL" id="OUP58699.1"/>
    </source>
</evidence>
<dbReference type="RefSeq" id="WP_087414819.1">
    <property type="nucleotide sequence ID" value="NZ_NFKL01000008.1"/>
</dbReference>
<dbReference type="AlphaFoldDB" id="A0A1Y4LSX7"/>
<sequence length="271" mass="30811">MFELYTHDIVAATSSKGNQEKWYDAPSDCWYKLDTGAFEALSETIASFILAHSNLSDLGFSAVPYQIEKVRVHKREQIACVSPNFLHPGEEIVTLAHLLKAELGADYQRIFHSRSSIPLRMQTLVEQVEQITGLTRFGAYLTLLFEYDALILNDDRHLNNIAVLYTPTGYRYCPLFDHGAGFLLDPVAYAFDIETNALVKQAIAKPFRCKFYTQVNAARKLYSAQLKLSLTSSEIQEAVQQAVAHYPALYHAVLRDRVMDVLDRQRKMLKL</sequence>
<comment type="caution">
    <text evidence="1">The sequence shown here is derived from an EMBL/GenBank/DDBJ whole genome shotgun (WGS) entry which is preliminary data.</text>
</comment>
<dbReference type="Proteomes" id="UP000195326">
    <property type="component" value="Unassembled WGS sequence"/>
</dbReference>
<gene>
    <name evidence="1" type="ORF">B5F15_06700</name>
</gene>
<protein>
    <recommendedName>
        <fullName evidence="3">HipA-like C-terminal domain-containing protein</fullName>
    </recommendedName>
</protein>
<evidence type="ECO:0008006" key="3">
    <source>
        <dbReference type="Google" id="ProtNLM"/>
    </source>
</evidence>
<dbReference type="EMBL" id="NFKL01000008">
    <property type="protein sequence ID" value="OUP58699.1"/>
    <property type="molecule type" value="Genomic_DNA"/>
</dbReference>
<organism evidence="1 2">
    <name type="scientific">Butyricicoccus pullicaecorum</name>
    <dbReference type="NCBI Taxonomy" id="501571"/>
    <lineage>
        <taxon>Bacteria</taxon>
        <taxon>Bacillati</taxon>
        <taxon>Bacillota</taxon>
        <taxon>Clostridia</taxon>
        <taxon>Eubacteriales</taxon>
        <taxon>Butyricicoccaceae</taxon>
        <taxon>Butyricicoccus</taxon>
    </lineage>
</organism>